<keyword evidence="3" id="KW-1185">Reference proteome</keyword>
<dbReference type="OrthoDB" id="118951at2759"/>
<evidence type="ECO:0000256" key="1">
    <source>
        <dbReference type="SAM" id="Phobius"/>
    </source>
</evidence>
<dbReference type="PANTHER" id="PTHR11161">
    <property type="entry name" value="O-ACYLTRANSFERASE"/>
    <property type="match status" value="1"/>
</dbReference>
<feature type="transmembrane region" description="Helical" evidence="1">
    <location>
        <begin position="99"/>
        <end position="117"/>
    </location>
</feature>
<dbReference type="EMBL" id="UYRV01011999">
    <property type="protein sequence ID" value="VDK58560.1"/>
    <property type="molecule type" value="Genomic_DNA"/>
</dbReference>
<reference evidence="2 3" key="1">
    <citation type="submission" date="2018-11" db="EMBL/GenBank/DDBJ databases">
        <authorList>
            <consortium name="Pathogen Informatics"/>
        </authorList>
    </citation>
    <scope>NUCLEOTIDE SEQUENCE [LARGE SCALE GENOMIC DNA]</scope>
</reference>
<protein>
    <recommendedName>
        <fullName evidence="4">Nose resistant-to-fluoxetine protein N-terminal domain-containing protein</fullName>
    </recommendedName>
</protein>
<feature type="transmembrane region" description="Helical" evidence="1">
    <location>
        <begin position="56"/>
        <end position="78"/>
    </location>
</feature>
<proteinExistence type="predicted"/>
<evidence type="ECO:0000313" key="2">
    <source>
        <dbReference type="EMBL" id="VDK58560.1"/>
    </source>
</evidence>
<gene>
    <name evidence="2" type="ORF">CGOC_LOCUS4362</name>
</gene>
<keyword evidence="1" id="KW-1133">Transmembrane helix</keyword>
<keyword evidence="1" id="KW-0472">Membrane</keyword>
<dbReference type="AlphaFoldDB" id="A0A3P6RUL2"/>
<feature type="transmembrane region" description="Helical" evidence="1">
    <location>
        <begin position="129"/>
        <end position="149"/>
    </location>
</feature>
<accession>A0A3P6RUL2</accession>
<dbReference type="PANTHER" id="PTHR11161:SF65">
    <property type="entry name" value="NOSE RESISTANT TO FLUOXETINE PROTEIN 6"/>
    <property type="match status" value="1"/>
</dbReference>
<organism evidence="2 3">
    <name type="scientific">Cylicostephanus goldi</name>
    <name type="common">Nematode worm</name>
    <dbReference type="NCBI Taxonomy" id="71465"/>
    <lineage>
        <taxon>Eukaryota</taxon>
        <taxon>Metazoa</taxon>
        <taxon>Ecdysozoa</taxon>
        <taxon>Nematoda</taxon>
        <taxon>Chromadorea</taxon>
        <taxon>Rhabditida</taxon>
        <taxon>Rhabditina</taxon>
        <taxon>Rhabditomorpha</taxon>
        <taxon>Strongyloidea</taxon>
        <taxon>Strongylidae</taxon>
        <taxon>Cylicostephanus</taxon>
    </lineage>
</organism>
<dbReference type="Proteomes" id="UP000271889">
    <property type="component" value="Unassembled WGS sequence"/>
</dbReference>
<keyword evidence="1" id="KW-0812">Transmembrane</keyword>
<evidence type="ECO:0008006" key="4">
    <source>
        <dbReference type="Google" id="ProtNLM"/>
    </source>
</evidence>
<evidence type="ECO:0000313" key="3">
    <source>
        <dbReference type="Proteomes" id="UP000271889"/>
    </source>
</evidence>
<name>A0A3P6RUL2_CYLGO</name>
<sequence length="166" mass="19180">MLNFGVCMPDTCTEYDVTRMITFAVRLAESALGRDAVCDVNVECRPEKESAMSSNWLAMAALYFLIYTIIMIIFGTLYDLFIYQKEIELFPPSERNSHLFIRIILAYSVYTNGQEILKTTKKEGEVNCLHGIRFLSMCWIILGHTYYYIGKSLIIGRCRFFSCKVK</sequence>
<dbReference type="InterPro" id="IPR052728">
    <property type="entry name" value="O2_lipid_transport_reg"/>
</dbReference>